<evidence type="ECO:0000256" key="5">
    <source>
        <dbReference type="ARBA" id="ARBA00023136"/>
    </source>
</evidence>
<evidence type="ECO:0000256" key="6">
    <source>
        <dbReference type="SAM" id="MobiDB-lite"/>
    </source>
</evidence>
<dbReference type="InterPro" id="IPR002293">
    <property type="entry name" value="AA/rel_permease1"/>
</dbReference>
<dbReference type="Gene3D" id="1.20.1740.10">
    <property type="entry name" value="Amino acid/polyamine transporter I"/>
    <property type="match status" value="1"/>
</dbReference>
<feature type="transmembrane region" description="Helical" evidence="7">
    <location>
        <begin position="195"/>
        <end position="216"/>
    </location>
</feature>
<dbReference type="PIRSF" id="PIRSF006060">
    <property type="entry name" value="AA_transporter"/>
    <property type="match status" value="1"/>
</dbReference>
<feature type="transmembrane region" description="Helical" evidence="7">
    <location>
        <begin position="71"/>
        <end position="90"/>
    </location>
</feature>
<dbReference type="Pfam" id="PF13520">
    <property type="entry name" value="AA_permease_2"/>
    <property type="match status" value="1"/>
</dbReference>
<name>A0A093VBW8_TALMA</name>
<feature type="transmembrane region" description="Helical" evidence="7">
    <location>
        <begin position="118"/>
        <end position="142"/>
    </location>
</feature>
<dbReference type="AlphaFoldDB" id="A0A093VBW8"/>
<dbReference type="eggNOG" id="KOG1289">
    <property type="taxonomic scope" value="Eukaryota"/>
</dbReference>
<evidence type="ECO:0000256" key="1">
    <source>
        <dbReference type="ARBA" id="ARBA00004141"/>
    </source>
</evidence>
<feature type="transmembrane region" description="Helical" evidence="7">
    <location>
        <begin position="403"/>
        <end position="425"/>
    </location>
</feature>
<dbReference type="PANTHER" id="PTHR45649:SF5">
    <property type="entry name" value="GABA TRANSPORTER (EUROFUNG)-RELATED"/>
    <property type="match status" value="1"/>
</dbReference>
<dbReference type="PANTHER" id="PTHR45649">
    <property type="entry name" value="AMINO-ACID PERMEASE BAT1"/>
    <property type="match status" value="1"/>
</dbReference>
<feature type="region of interest" description="Disordered" evidence="6">
    <location>
        <begin position="1"/>
        <end position="25"/>
    </location>
</feature>
<sequence>MTSNASKLELGPDATSEQVTPTRSHSLGEMQEVKKGFSRFTILSMTIVLMGTWESLSSTMATALASGGPVSLVYGCILAIIGALATAASLGEMTSMYPTAGGQYHFTAKLAPESCRNFLSWIVGWIGTFGWIAFTGSAPFLVSTMIQGLLILNLGSSYNPQRWHSTLIYWGLVGLSAIINIWGSRLLAVVEGLSLFIHLAAFIANFIVILVVTPAKNSASFVFSFYQNNSGWSSDGIAWSIGMLSSCYVLTGFDGAIHLAEEMPNPEVAVPYCMLSSVALNGVLGFVFMVAILFCMGDIDAALSTDTGYPIIEILRFITGSAAASTAMTGTIILMATLATVALFPSSTRMVWSLARDKAIPFHKYLSEVNPRTQLPQRSILTTSAILILLGFINIGSTAAFNAILSLSVLGIQISYAVPVALMLWRRLSSEKTTLAYGPWKLGRYGVAINAISMVYLIYTSIFMVFPATQPVTALSMNYSTLVFGAVLIASCVYWGLKGTKQYNGPNIAI</sequence>
<evidence type="ECO:0000256" key="2">
    <source>
        <dbReference type="ARBA" id="ARBA00022448"/>
    </source>
</evidence>
<feature type="transmembrane region" description="Helical" evidence="7">
    <location>
        <begin position="269"/>
        <end position="294"/>
    </location>
</feature>
<dbReference type="EMBL" id="JPOX01000015">
    <property type="protein sequence ID" value="KFX47469.1"/>
    <property type="molecule type" value="Genomic_DNA"/>
</dbReference>
<feature type="transmembrane region" description="Helical" evidence="7">
    <location>
        <begin position="162"/>
        <end position="183"/>
    </location>
</feature>
<evidence type="ECO:0000256" key="4">
    <source>
        <dbReference type="ARBA" id="ARBA00022989"/>
    </source>
</evidence>
<gene>
    <name evidence="8" type="ORF">GQ26_0151810</name>
</gene>
<evidence type="ECO:0000256" key="3">
    <source>
        <dbReference type="ARBA" id="ARBA00022692"/>
    </source>
</evidence>
<keyword evidence="4 7" id="KW-1133">Transmembrane helix</keyword>
<keyword evidence="3 7" id="KW-0812">Transmembrane</keyword>
<protein>
    <submittedName>
        <fullName evidence="8">Choline transport protein</fullName>
    </submittedName>
</protein>
<feature type="transmembrane region" description="Helical" evidence="7">
    <location>
        <begin position="236"/>
        <end position="257"/>
    </location>
</feature>
<organism evidence="8">
    <name type="scientific">Talaromyces marneffei PM1</name>
    <dbReference type="NCBI Taxonomy" id="1077442"/>
    <lineage>
        <taxon>Eukaryota</taxon>
        <taxon>Fungi</taxon>
        <taxon>Dikarya</taxon>
        <taxon>Ascomycota</taxon>
        <taxon>Pezizomycotina</taxon>
        <taxon>Eurotiomycetes</taxon>
        <taxon>Eurotiomycetidae</taxon>
        <taxon>Eurotiales</taxon>
        <taxon>Trichocomaceae</taxon>
        <taxon>Talaromyces</taxon>
        <taxon>Talaromyces sect. Talaromyces</taxon>
    </lineage>
</organism>
<reference evidence="8" key="1">
    <citation type="journal article" date="2014" name="PLoS Genet.">
        <title>Signature Gene Expression Reveals Novel Clues to the Molecular Mechanisms of Dimorphic Transition in Penicillium marneffei.</title>
        <authorList>
            <person name="Yang E."/>
            <person name="Wang G."/>
            <person name="Cai J."/>
            <person name="Woo P.C."/>
            <person name="Lau S.K."/>
            <person name="Yuen K.-Y."/>
            <person name="Chow W.-N."/>
            <person name="Lin X."/>
        </authorList>
    </citation>
    <scope>NUCLEOTIDE SEQUENCE [LARGE SCALE GENOMIC DNA]</scope>
    <source>
        <strain evidence="8">PM1</strain>
    </source>
</reference>
<keyword evidence="5 7" id="KW-0472">Membrane</keyword>
<dbReference type="GO" id="GO:0016020">
    <property type="term" value="C:membrane"/>
    <property type="evidence" value="ECO:0007669"/>
    <property type="project" value="UniProtKB-SubCell"/>
</dbReference>
<comment type="subcellular location">
    <subcellularLocation>
        <location evidence="1">Membrane</location>
        <topology evidence="1">Multi-pass membrane protein</topology>
    </subcellularLocation>
</comment>
<accession>A0A093VBW8</accession>
<feature type="transmembrane region" description="Helical" evidence="7">
    <location>
        <begin position="314"/>
        <end position="344"/>
    </location>
</feature>
<evidence type="ECO:0000256" key="7">
    <source>
        <dbReference type="SAM" id="Phobius"/>
    </source>
</evidence>
<proteinExistence type="predicted"/>
<feature type="compositionally biased region" description="Polar residues" evidence="6">
    <location>
        <begin position="15"/>
        <end position="25"/>
    </location>
</feature>
<feature type="transmembrane region" description="Helical" evidence="7">
    <location>
        <begin position="478"/>
        <end position="497"/>
    </location>
</feature>
<evidence type="ECO:0000313" key="8">
    <source>
        <dbReference type="EMBL" id="KFX47469.1"/>
    </source>
</evidence>
<comment type="caution">
    <text evidence="8">The sequence shown here is derived from an EMBL/GenBank/DDBJ whole genome shotgun (WGS) entry which is preliminary data.</text>
</comment>
<keyword evidence="2" id="KW-0813">Transport</keyword>
<dbReference type="GO" id="GO:0022857">
    <property type="term" value="F:transmembrane transporter activity"/>
    <property type="evidence" value="ECO:0007669"/>
    <property type="project" value="InterPro"/>
</dbReference>
<dbReference type="HOGENOM" id="CLU_004495_6_2_1"/>
<feature type="transmembrane region" description="Helical" evidence="7">
    <location>
        <begin position="40"/>
        <end position="65"/>
    </location>
</feature>
<feature type="transmembrane region" description="Helical" evidence="7">
    <location>
        <begin position="380"/>
        <end position="397"/>
    </location>
</feature>
<feature type="transmembrane region" description="Helical" evidence="7">
    <location>
        <begin position="445"/>
        <end position="466"/>
    </location>
</feature>